<dbReference type="AlphaFoldDB" id="A0ABD3ABV2"/>
<dbReference type="EMBL" id="JBJUIK010000004">
    <property type="protein sequence ID" value="KAL3529295.1"/>
    <property type="molecule type" value="Genomic_DNA"/>
</dbReference>
<evidence type="ECO:0000256" key="1">
    <source>
        <dbReference type="PROSITE-ProRule" id="PRU00047"/>
    </source>
</evidence>
<dbReference type="PROSITE" id="PS50158">
    <property type="entry name" value="ZF_CCHC"/>
    <property type="match status" value="1"/>
</dbReference>
<keyword evidence="1" id="KW-0863">Zinc-finger</keyword>
<gene>
    <name evidence="3" type="ORF">ACH5RR_008617</name>
</gene>
<comment type="caution">
    <text evidence="3">The sequence shown here is derived from an EMBL/GenBank/DDBJ whole genome shotgun (WGS) entry which is preliminary data.</text>
</comment>
<accession>A0ABD3ABV2</accession>
<protein>
    <recommendedName>
        <fullName evidence="2">CCHC-type domain-containing protein</fullName>
    </recommendedName>
</protein>
<dbReference type="Pfam" id="PF14392">
    <property type="entry name" value="zf-CCHC_4"/>
    <property type="match status" value="1"/>
</dbReference>
<evidence type="ECO:0000313" key="3">
    <source>
        <dbReference type="EMBL" id="KAL3529295.1"/>
    </source>
</evidence>
<organism evidence="3 4">
    <name type="scientific">Cinchona calisaya</name>
    <dbReference type="NCBI Taxonomy" id="153742"/>
    <lineage>
        <taxon>Eukaryota</taxon>
        <taxon>Viridiplantae</taxon>
        <taxon>Streptophyta</taxon>
        <taxon>Embryophyta</taxon>
        <taxon>Tracheophyta</taxon>
        <taxon>Spermatophyta</taxon>
        <taxon>Magnoliopsida</taxon>
        <taxon>eudicotyledons</taxon>
        <taxon>Gunneridae</taxon>
        <taxon>Pentapetalae</taxon>
        <taxon>asterids</taxon>
        <taxon>lamiids</taxon>
        <taxon>Gentianales</taxon>
        <taxon>Rubiaceae</taxon>
        <taxon>Cinchonoideae</taxon>
        <taxon>Cinchoneae</taxon>
        <taxon>Cinchona</taxon>
    </lineage>
</organism>
<feature type="domain" description="CCHC-type" evidence="2">
    <location>
        <begin position="19"/>
        <end position="32"/>
    </location>
</feature>
<evidence type="ECO:0000259" key="2">
    <source>
        <dbReference type="PROSITE" id="PS50158"/>
    </source>
</evidence>
<reference evidence="3 4" key="1">
    <citation type="submission" date="2024-11" db="EMBL/GenBank/DDBJ databases">
        <title>A near-complete genome assembly of Cinchona calisaya.</title>
        <authorList>
            <person name="Lian D.C."/>
            <person name="Zhao X.W."/>
            <person name="Wei L."/>
        </authorList>
    </citation>
    <scope>NUCLEOTIDE SEQUENCE [LARGE SCALE GENOMIC DNA]</scope>
    <source>
        <tissue evidence="3">Nenye</tissue>
    </source>
</reference>
<proteinExistence type="predicted"/>
<keyword evidence="1" id="KW-0862">Zinc</keyword>
<sequence length="126" mass="14706">MKGMAKWVQFRYDSCPNFCYKCGRIGHGERTCTYKDNLNKKGSGPQYGVWMSATNQKTSTTKKTNIGVNEELNGNELNRGKDKLLVSKRDKEMGRTIQFKRLEGYRRGSVKEVIRERMRKNRVFNQ</sequence>
<evidence type="ECO:0000313" key="4">
    <source>
        <dbReference type="Proteomes" id="UP001630127"/>
    </source>
</evidence>
<name>A0ABD3ABV2_9GENT</name>
<dbReference type="InterPro" id="IPR001878">
    <property type="entry name" value="Znf_CCHC"/>
</dbReference>
<dbReference type="Proteomes" id="UP001630127">
    <property type="component" value="Unassembled WGS sequence"/>
</dbReference>
<dbReference type="InterPro" id="IPR025836">
    <property type="entry name" value="Zn_knuckle_CX2CX4HX4C"/>
</dbReference>
<keyword evidence="4" id="KW-1185">Reference proteome</keyword>
<dbReference type="GO" id="GO:0008270">
    <property type="term" value="F:zinc ion binding"/>
    <property type="evidence" value="ECO:0007669"/>
    <property type="project" value="UniProtKB-KW"/>
</dbReference>
<keyword evidence="1" id="KW-0479">Metal-binding</keyword>